<dbReference type="Proteomes" id="UP000568664">
    <property type="component" value="Unassembled WGS sequence"/>
</dbReference>
<feature type="transmembrane region" description="Helical" evidence="1">
    <location>
        <begin position="74"/>
        <end position="91"/>
    </location>
</feature>
<proteinExistence type="predicted"/>
<organism evidence="2 3">
    <name type="scientific">Thalassotalea algicola</name>
    <dbReference type="NCBI Taxonomy" id="2716224"/>
    <lineage>
        <taxon>Bacteria</taxon>
        <taxon>Pseudomonadati</taxon>
        <taxon>Pseudomonadota</taxon>
        <taxon>Gammaproteobacteria</taxon>
        <taxon>Alteromonadales</taxon>
        <taxon>Colwelliaceae</taxon>
        <taxon>Thalassotalea</taxon>
    </lineage>
</organism>
<keyword evidence="3" id="KW-1185">Reference proteome</keyword>
<keyword evidence="1" id="KW-0472">Membrane</keyword>
<comment type="caution">
    <text evidence="2">The sequence shown here is derived from an EMBL/GenBank/DDBJ whole genome shotgun (WGS) entry which is preliminary data.</text>
</comment>
<keyword evidence="1" id="KW-1133">Transmembrane helix</keyword>
<dbReference type="EMBL" id="JABBXH010000002">
    <property type="protein sequence ID" value="NMP31052.1"/>
    <property type="molecule type" value="Genomic_DNA"/>
</dbReference>
<evidence type="ECO:0000256" key="1">
    <source>
        <dbReference type="SAM" id="Phobius"/>
    </source>
</evidence>
<reference evidence="2 3" key="1">
    <citation type="submission" date="2020-04" db="EMBL/GenBank/DDBJ databases">
        <title>Thalassotalea sp. M1531, isolated from the surface of marine red alga.</title>
        <authorList>
            <person name="Pang L."/>
            <person name="Lu D.-C."/>
        </authorList>
    </citation>
    <scope>NUCLEOTIDE SEQUENCE [LARGE SCALE GENOMIC DNA]</scope>
    <source>
        <strain evidence="2 3">M1531</strain>
    </source>
</reference>
<gene>
    <name evidence="2" type="ORF">HII17_05690</name>
</gene>
<accession>A0A7Y0Q6P5</accession>
<feature type="transmembrane region" description="Helical" evidence="1">
    <location>
        <begin position="35"/>
        <end position="54"/>
    </location>
</feature>
<evidence type="ECO:0000313" key="2">
    <source>
        <dbReference type="EMBL" id="NMP31052.1"/>
    </source>
</evidence>
<evidence type="ECO:0000313" key="3">
    <source>
        <dbReference type="Proteomes" id="UP000568664"/>
    </source>
</evidence>
<name>A0A7Y0Q6P5_9GAMM</name>
<sequence>METKNKPDDDCKAPVRQVDENDNYIPNQISAIDRLWNILFAIGFISYGAYGIYIDDLYIPSKRGGIHLSGESAWIMYAALICGCLYFLSIVVDHYDKRDNELKYYMFGKNVKYLGIGIAIVAIFYPLFQG</sequence>
<protein>
    <submittedName>
        <fullName evidence="2">Uncharacterized protein</fullName>
    </submittedName>
</protein>
<dbReference type="AlphaFoldDB" id="A0A7Y0Q6P5"/>
<feature type="transmembrane region" description="Helical" evidence="1">
    <location>
        <begin position="111"/>
        <end position="128"/>
    </location>
</feature>
<keyword evidence="1" id="KW-0812">Transmembrane</keyword>